<keyword evidence="3" id="KW-1185">Reference proteome</keyword>
<dbReference type="Proteomes" id="UP000274756">
    <property type="component" value="Unassembled WGS sequence"/>
</dbReference>
<protein>
    <submittedName>
        <fullName evidence="1 4">Uncharacterized protein</fullName>
    </submittedName>
</protein>
<dbReference type="AlphaFoldDB" id="A0A0N4U0I3"/>
<dbReference type="Proteomes" id="UP000038040">
    <property type="component" value="Unplaced"/>
</dbReference>
<evidence type="ECO:0000313" key="1">
    <source>
        <dbReference type="EMBL" id="VDN54452.1"/>
    </source>
</evidence>
<reference evidence="1 3" key="2">
    <citation type="submission" date="2018-11" db="EMBL/GenBank/DDBJ databases">
        <authorList>
            <consortium name="Pathogen Informatics"/>
        </authorList>
    </citation>
    <scope>NUCLEOTIDE SEQUENCE [LARGE SCALE GENOMIC DNA]</scope>
</reference>
<evidence type="ECO:0000313" key="4">
    <source>
        <dbReference type="WBParaSite" id="DME_0000006501-mRNA-1"/>
    </source>
</evidence>
<gene>
    <name evidence="1" type="ORF">DME_LOCUS4425</name>
</gene>
<proteinExistence type="predicted"/>
<reference evidence="4" key="1">
    <citation type="submission" date="2017-02" db="UniProtKB">
        <authorList>
            <consortium name="WormBaseParasite"/>
        </authorList>
    </citation>
    <scope>IDENTIFICATION</scope>
</reference>
<dbReference type="EMBL" id="UYYG01001150">
    <property type="protein sequence ID" value="VDN54452.1"/>
    <property type="molecule type" value="Genomic_DNA"/>
</dbReference>
<evidence type="ECO:0000313" key="2">
    <source>
        <dbReference type="Proteomes" id="UP000038040"/>
    </source>
</evidence>
<sequence length="134" mass="15425">MNEDKIYYASIAVKSSRFAFFLEYCYSCASTNMQQSFLTKQRGPQKRIQKPKVFDDFCNLDAWIIKERSKVECDGPCFKWQEIVNNSGSLSFMTLRSCYSSMFNASDVKTANEPLDSHCIKRPSMSNTNFCGKL</sequence>
<dbReference type="OrthoDB" id="5837919at2759"/>
<evidence type="ECO:0000313" key="3">
    <source>
        <dbReference type="Proteomes" id="UP000274756"/>
    </source>
</evidence>
<accession>A0A0N4U0I3</accession>
<name>A0A0N4U0I3_DRAME</name>
<dbReference type="WBParaSite" id="DME_0000006501-mRNA-1">
    <property type="protein sequence ID" value="DME_0000006501-mRNA-1"/>
    <property type="gene ID" value="DME_0000006501"/>
</dbReference>
<organism evidence="2 4">
    <name type="scientific">Dracunculus medinensis</name>
    <name type="common">Guinea worm</name>
    <dbReference type="NCBI Taxonomy" id="318479"/>
    <lineage>
        <taxon>Eukaryota</taxon>
        <taxon>Metazoa</taxon>
        <taxon>Ecdysozoa</taxon>
        <taxon>Nematoda</taxon>
        <taxon>Chromadorea</taxon>
        <taxon>Rhabditida</taxon>
        <taxon>Spirurina</taxon>
        <taxon>Dracunculoidea</taxon>
        <taxon>Dracunculidae</taxon>
        <taxon>Dracunculus</taxon>
    </lineage>
</organism>